<gene>
    <name evidence="2" type="ORF">H9637_05720</name>
</gene>
<feature type="domain" description="DUF7689" evidence="1">
    <location>
        <begin position="14"/>
        <end position="69"/>
    </location>
</feature>
<dbReference type="InterPro" id="IPR056106">
    <property type="entry name" value="DUF7689"/>
</dbReference>
<comment type="caution">
    <text evidence="2">The sequence shown here is derived from an EMBL/GenBank/DDBJ whole genome shotgun (WGS) entry which is preliminary data.</text>
</comment>
<evidence type="ECO:0000313" key="2">
    <source>
        <dbReference type="EMBL" id="MBD8046543.1"/>
    </source>
</evidence>
<evidence type="ECO:0000313" key="3">
    <source>
        <dbReference type="Proteomes" id="UP000627166"/>
    </source>
</evidence>
<dbReference type="RefSeq" id="WP_191739517.1">
    <property type="nucleotide sequence ID" value="NZ_JACSQB010000040.1"/>
</dbReference>
<evidence type="ECO:0000259" key="1">
    <source>
        <dbReference type="Pfam" id="PF24738"/>
    </source>
</evidence>
<dbReference type="Pfam" id="PF24738">
    <property type="entry name" value="DUF7689"/>
    <property type="match status" value="1"/>
</dbReference>
<proteinExistence type="predicted"/>
<organism evidence="2 3">
    <name type="scientific">Clostridium faecium</name>
    <dbReference type="NCBI Taxonomy" id="2762223"/>
    <lineage>
        <taxon>Bacteria</taxon>
        <taxon>Bacillati</taxon>
        <taxon>Bacillota</taxon>
        <taxon>Clostridia</taxon>
        <taxon>Eubacteriales</taxon>
        <taxon>Clostridiaceae</taxon>
        <taxon>Clostridium</taxon>
    </lineage>
</organism>
<accession>A0ABR8YQM0</accession>
<sequence length="72" mass="8175">MFDKGYSISNTVVRADVMSYDKNSLNIEHFAKSHAEGSVAKWGSLEVMLSPNWDPYVGKSDGYGRLQERYIK</sequence>
<name>A0ABR8YQM0_9CLOT</name>
<keyword evidence="3" id="KW-1185">Reference proteome</keyword>
<reference evidence="2 3" key="1">
    <citation type="submission" date="2020-08" db="EMBL/GenBank/DDBJ databases">
        <title>A Genomic Blueprint of the Chicken Gut Microbiome.</title>
        <authorList>
            <person name="Gilroy R."/>
            <person name="Ravi A."/>
            <person name="Getino M."/>
            <person name="Pursley I."/>
            <person name="Horton D.L."/>
            <person name="Alikhan N.-F."/>
            <person name="Baker D."/>
            <person name="Gharbi K."/>
            <person name="Hall N."/>
            <person name="Watson M."/>
            <person name="Adriaenssens E.M."/>
            <person name="Foster-Nyarko E."/>
            <person name="Jarju S."/>
            <person name="Secka A."/>
            <person name="Antonio M."/>
            <person name="Oren A."/>
            <person name="Chaudhuri R."/>
            <person name="La Ragione R.M."/>
            <person name="Hildebrand F."/>
            <person name="Pallen M.J."/>
        </authorList>
    </citation>
    <scope>NUCLEOTIDE SEQUENCE [LARGE SCALE GENOMIC DNA]</scope>
    <source>
        <strain evidence="2 3">N37</strain>
    </source>
</reference>
<protein>
    <recommendedName>
        <fullName evidence="1">DUF7689 domain-containing protein</fullName>
    </recommendedName>
</protein>
<dbReference type="EMBL" id="JACSQB010000040">
    <property type="protein sequence ID" value="MBD8046543.1"/>
    <property type="molecule type" value="Genomic_DNA"/>
</dbReference>
<dbReference type="Proteomes" id="UP000627166">
    <property type="component" value="Unassembled WGS sequence"/>
</dbReference>